<dbReference type="SUPFAM" id="SSF88713">
    <property type="entry name" value="Glycoside hydrolase/deacetylase"/>
    <property type="match status" value="1"/>
</dbReference>
<dbReference type="InterPro" id="IPR011330">
    <property type="entry name" value="Glyco_hydro/deAcase_b/a-brl"/>
</dbReference>
<evidence type="ECO:0000259" key="1">
    <source>
        <dbReference type="Pfam" id="PF17677"/>
    </source>
</evidence>
<dbReference type="PANTHER" id="PTHR46017">
    <property type="entry name" value="ALPHA-MANNOSIDASE 2C1"/>
    <property type="match status" value="1"/>
</dbReference>
<dbReference type="PANTHER" id="PTHR46017:SF1">
    <property type="entry name" value="ALPHA-MANNOSIDASE 2C1"/>
    <property type="match status" value="1"/>
</dbReference>
<dbReference type="EMBL" id="JBHULN010000003">
    <property type="protein sequence ID" value="MFD2570505.1"/>
    <property type="molecule type" value="Genomic_DNA"/>
</dbReference>
<keyword evidence="2" id="KW-0378">Hydrolase</keyword>
<dbReference type="Gene3D" id="2.60.40.1180">
    <property type="entry name" value="Golgi alpha-mannosidase II"/>
    <property type="match status" value="1"/>
</dbReference>
<dbReference type="Gene3D" id="3.20.110.10">
    <property type="entry name" value="Glycoside hydrolase 38, N terminal domain"/>
    <property type="match status" value="1"/>
</dbReference>
<evidence type="ECO:0000313" key="2">
    <source>
        <dbReference type="EMBL" id="MFD2570505.1"/>
    </source>
</evidence>
<dbReference type="InterPro" id="IPR011013">
    <property type="entry name" value="Gal_mutarotase_sf_dom"/>
</dbReference>
<proteinExistence type="predicted"/>
<accession>A0ABW5M0P5</accession>
<dbReference type="InterPro" id="IPR041147">
    <property type="entry name" value="GH38_C"/>
</dbReference>
<name>A0ABW5M0P5_9BACT</name>
<dbReference type="Proteomes" id="UP001597469">
    <property type="component" value="Unassembled WGS sequence"/>
</dbReference>
<organism evidence="2 3">
    <name type="scientific">Spirosoma soli</name>
    <dbReference type="NCBI Taxonomy" id="1770529"/>
    <lineage>
        <taxon>Bacteria</taxon>
        <taxon>Pseudomonadati</taxon>
        <taxon>Bacteroidota</taxon>
        <taxon>Cytophagia</taxon>
        <taxon>Cytophagales</taxon>
        <taxon>Cytophagaceae</taxon>
        <taxon>Spirosoma</taxon>
    </lineage>
</organism>
<dbReference type="RefSeq" id="WP_381521230.1">
    <property type="nucleotide sequence ID" value="NZ_JBHULN010000003.1"/>
</dbReference>
<dbReference type="InterPro" id="IPR027291">
    <property type="entry name" value="Glyco_hydro_38_N_sf"/>
</dbReference>
<sequence length="859" mass="96553">MQSQPTAARPVKRLYIANDDHTDYMWSANEAKYDSAFVHMLDYYLRQVDSTKNNPPDFQARFNCDGSYWLRAYQKYRSPAQFNRLIEAIRSGHIGSPLNTLVSCYGAQPTEAVLRGMYYAGQLERTYNLRFRLAEAMENNTLPLGLASLWAGSGAKYSWKGIGGYGSQMTYEYRANRRHQLYRYTGLDSSGVLMKWYNYDEKVKRTAPFGGYAECRLVIKQKDKLAEMRKIVDKLDVMCDTVSPNSTYPYNVAGAFGYGHDDLETYESLPFIEAARNGTTPTRKVRVSNEEDFFEDVARSYPRLPAESVSYGNEWDLYCASMNETTAQVRRATEKLRAAEALASLVALKTPAFADQLKGARDLAWESFGMYWEHNWTADGPIKHPVRATWQRKIQRQISQYIDSLFSLSARTLGEQIKQVTNPRFYVFNPLNWSRDDVADLAYTGPYPVRVVDVSTRKEVASQLITKGGRQFLRIYAENIPSVGYKVFEIRTGQPTKQPAAATVSGEYISNARYRLRLSPSGAITEIVDTRANGRQLVKPTDGKYVNDLGVLNVNEGRPVVVENAGPVSVTLKAVSPVPVPHTVRVTLFANSQSRIEIEDSIQANFKDMKTWAFSFNLNTSTTRHEELGAILTAKKETRGGHYAAQNARLDWQTFNHFADMSEANYGITLSNTDCSFFKLGKSTVDSLWEQSAQLNALAGGQVDTKREDTGVLGISGQNGQSDFLYQFALTTHPTAFDPLMAMKFSLEHQNPLVTGTVTGSQDSYPGQSFSLLTVSDPTVLLWSVKPSEDGINNGLIARFWNVANKPTTPTLTTTTSIRQAWQTTHIETNERSLPVTNKALQIKFSPNQLNSYRLKLVK</sequence>
<dbReference type="InterPro" id="IPR013780">
    <property type="entry name" value="Glyco_hydro_b"/>
</dbReference>
<gene>
    <name evidence="2" type="ORF">ACFSUS_07660</name>
</gene>
<keyword evidence="3" id="KW-1185">Reference proteome</keyword>
<evidence type="ECO:0000313" key="3">
    <source>
        <dbReference type="Proteomes" id="UP001597469"/>
    </source>
</evidence>
<reference evidence="3" key="1">
    <citation type="journal article" date="2019" name="Int. J. Syst. Evol. Microbiol.">
        <title>The Global Catalogue of Microorganisms (GCM) 10K type strain sequencing project: providing services to taxonomists for standard genome sequencing and annotation.</title>
        <authorList>
            <consortium name="The Broad Institute Genomics Platform"/>
            <consortium name="The Broad Institute Genome Sequencing Center for Infectious Disease"/>
            <person name="Wu L."/>
            <person name="Ma J."/>
        </authorList>
    </citation>
    <scope>NUCLEOTIDE SEQUENCE [LARGE SCALE GENOMIC DNA]</scope>
    <source>
        <strain evidence="3">KCTC 42805</strain>
    </source>
</reference>
<dbReference type="SUPFAM" id="SSF74650">
    <property type="entry name" value="Galactose mutarotase-like"/>
    <property type="match status" value="1"/>
</dbReference>
<dbReference type="GO" id="GO:0016787">
    <property type="term" value="F:hydrolase activity"/>
    <property type="evidence" value="ECO:0007669"/>
    <property type="project" value="UniProtKB-KW"/>
</dbReference>
<dbReference type="Pfam" id="PF17677">
    <property type="entry name" value="Glyco_hydro38C2"/>
    <property type="match status" value="1"/>
</dbReference>
<comment type="caution">
    <text evidence="2">The sequence shown here is derived from an EMBL/GenBank/DDBJ whole genome shotgun (WGS) entry which is preliminary data.</text>
</comment>
<feature type="domain" description="Glycosyl hydrolases family 38 C-terminal" evidence="1">
    <location>
        <begin position="782"/>
        <end position="849"/>
    </location>
</feature>
<protein>
    <submittedName>
        <fullName evidence="2">Glycosyl hydrolase-related protein</fullName>
    </submittedName>
</protein>